<accession>A0A1H1ZSX5</accession>
<organism evidence="1 2">
    <name type="scientific">Pseudomonas asplenii</name>
    <dbReference type="NCBI Taxonomy" id="53407"/>
    <lineage>
        <taxon>Bacteria</taxon>
        <taxon>Pseudomonadati</taxon>
        <taxon>Pseudomonadota</taxon>
        <taxon>Gammaproteobacteria</taxon>
        <taxon>Pseudomonadales</taxon>
        <taxon>Pseudomonadaceae</taxon>
        <taxon>Pseudomonas</taxon>
    </lineage>
</organism>
<dbReference type="Proteomes" id="UP000199524">
    <property type="component" value="Chromosome I"/>
</dbReference>
<proteinExistence type="predicted"/>
<name>A0A1H1ZSX5_9PSED</name>
<gene>
    <name evidence="1" type="ORF">SAMN05216598_5287</name>
</gene>
<dbReference type="GeneID" id="300210137"/>
<dbReference type="RefSeq" id="WP_090210257.1">
    <property type="nucleotide sequence ID" value="NZ_LT629777.1"/>
</dbReference>
<keyword evidence="2" id="KW-1185">Reference proteome</keyword>
<dbReference type="InterPro" id="IPR025528">
    <property type="entry name" value="BrnA_antitoxin"/>
</dbReference>
<sequence>MKAHYDFARAKRGAVASNEGKMRITLLLDPEIIEAAQVRAQRHGTGSQTLINDLLRLALIAQATQ</sequence>
<dbReference type="AlphaFoldDB" id="A0A1H1ZSX5"/>
<protein>
    <submittedName>
        <fullName evidence="1">BrnA antitoxin of type II toxin-antitoxin system</fullName>
    </submittedName>
</protein>
<dbReference type="Pfam" id="PF14384">
    <property type="entry name" value="BrnA_antitoxin"/>
    <property type="match status" value="1"/>
</dbReference>
<evidence type="ECO:0000313" key="2">
    <source>
        <dbReference type="Proteomes" id="UP000199524"/>
    </source>
</evidence>
<evidence type="ECO:0000313" key="1">
    <source>
        <dbReference type="EMBL" id="SDT36753.1"/>
    </source>
</evidence>
<reference evidence="2" key="1">
    <citation type="submission" date="2016-10" db="EMBL/GenBank/DDBJ databases">
        <authorList>
            <person name="Varghese N."/>
            <person name="Submissions S."/>
        </authorList>
    </citation>
    <scope>NUCLEOTIDE SEQUENCE [LARGE SCALE GENOMIC DNA]</scope>
    <source>
        <strain evidence="2">ATCC 23835</strain>
    </source>
</reference>
<dbReference type="EMBL" id="LT629777">
    <property type="protein sequence ID" value="SDT36753.1"/>
    <property type="molecule type" value="Genomic_DNA"/>
</dbReference>